<gene>
    <name evidence="5" type="primary">SOT17</name>
    <name evidence="5" type="ORF">QJS10_CPA01g01673</name>
</gene>
<reference evidence="5" key="1">
    <citation type="journal article" date="2023" name="Nat. Commun.">
        <title>Diploid and tetraploid genomes of Acorus and the evolution of monocots.</title>
        <authorList>
            <person name="Ma L."/>
            <person name="Liu K.W."/>
            <person name="Li Z."/>
            <person name="Hsiao Y.Y."/>
            <person name="Qi Y."/>
            <person name="Fu T."/>
            <person name="Tang G.D."/>
            <person name="Zhang D."/>
            <person name="Sun W.H."/>
            <person name="Liu D.K."/>
            <person name="Li Y."/>
            <person name="Chen G.Z."/>
            <person name="Liu X.D."/>
            <person name="Liao X.Y."/>
            <person name="Jiang Y.T."/>
            <person name="Yu X."/>
            <person name="Hao Y."/>
            <person name="Huang J."/>
            <person name="Zhao X.W."/>
            <person name="Ke S."/>
            <person name="Chen Y.Y."/>
            <person name="Wu W.L."/>
            <person name="Hsu J.L."/>
            <person name="Lin Y.F."/>
            <person name="Huang M.D."/>
            <person name="Li C.Y."/>
            <person name="Huang L."/>
            <person name="Wang Z.W."/>
            <person name="Zhao X."/>
            <person name="Zhong W.Y."/>
            <person name="Peng D.H."/>
            <person name="Ahmad S."/>
            <person name="Lan S."/>
            <person name="Zhang J.S."/>
            <person name="Tsai W.C."/>
            <person name="Van de Peer Y."/>
            <person name="Liu Z.J."/>
        </authorList>
    </citation>
    <scope>NUCLEOTIDE SEQUENCE</scope>
    <source>
        <strain evidence="5">CP</strain>
    </source>
</reference>
<dbReference type="InterPro" id="IPR027417">
    <property type="entry name" value="P-loop_NTPase"/>
</dbReference>
<dbReference type="PANTHER" id="PTHR11783">
    <property type="entry name" value="SULFOTRANSFERASE SULT"/>
    <property type="match status" value="1"/>
</dbReference>
<sequence>MRERKGYDFCCGLHSPDLGSIRDIATIYRSRSETCRFWNRLTHGVSTKCETVDTGSVYACRRRTTCSHLRFHPPQPRLLVYLVSTYVHHSLHEHCFHAFAVKKAHLSDVDFDRTTFLTASPWMSKAANEAISLEEAFESYCDGVSVYGPIWNHQLEYLKASVARPQCMMFLRYEEMIENPVSEVFSFDSLKDLEVKRVGELKLSRMMKIKNQLFFNRGLVGVSKRWLMPELIGWLDGLTEFMMGAFGSPSICENIYFEP</sequence>
<evidence type="ECO:0000256" key="2">
    <source>
        <dbReference type="ARBA" id="ARBA00022679"/>
    </source>
</evidence>
<comment type="caution">
    <text evidence="5">The sequence shown here is derived from an EMBL/GenBank/DDBJ whole genome shotgun (WGS) entry which is preliminary data.</text>
</comment>
<feature type="domain" description="Sulfotransferase" evidence="4">
    <location>
        <begin position="122"/>
        <end position="184"/>
    </location>
</feature>
<dbReference type="Pfam" id="PF00685">
    <property type="entry name" value="Sulfotransfer_1"/>
    <property type="match status" value="1"/>
</dbReference>
<dbReference type="EC" id="2.8.2.-" evidence="3"/>
<keyword evidence="6" id="KW-1185">Reference proteome</keyword>
<dbReference type="SUPFAM" id="SSF52540">
    <property type="entry name" value="P-loop containing nucleoside triphosphate hydrolases"/>
    <property type="match status" value="1"/>
</dbReference>
<name>A0AAV9FLI0_ACOCL</name>
<dbReference type="GO" id="GO:0008146">
    <property type="term" value="F:sulfotransferase activity"/>
    <property type="evidence" value="ECO:0007669"/>
    <property type="project" value="InterPro"/>
</dbReference>
<evidence type="ECO:0000313" key="5">
    <source>
        <dbReference type="EMBL" id="KAK1325674.1"/>
    </source>
</evidence>
<dbReference type="Proteomes" id="UP001180020">
    <property type="component" value="Unassembled WGS sequence"/>
</dbReference>
<reference evidence="5" key="2">
    <citation type="submission" date="2023-06" db="EMBL/GenBank/DDBJ databases">
        <authorList>
            <person name="Ma L."/>
            <person name="Liu K.-W."/>
            <person name="Li Z."/>
            <person name="Hsiao Y.-Y."/>
            <person name="Qi Y."/>
            <person name="Fu T."/>
            <person name="Tang G."/>
            <person name="Zhang D."/>
            <person name="Sun W.-H."/>
            <person name="Liu D.-K."/>
            <person name="Li Y."/>
            <person name="Chen G.-Z."/>
            <person name="Liu X.-D."/>
            <person name="Liao X.-Y."/>
            <person name="Jiang Y.-T."/>
            <person name="Yu X."/>
            <person name="Hao Y."/>
            <person name="Huang J."/>
            <person name="Zhao X.-W."/>
            <person name="Ke S."/>
            <person name="Chen Y.-Y."/>
            <person name="Wu W.-L."/>
            <person name="Hsu J.-L."/>
            <person name="Lin Y.-F."/>
            <person name="Huang M.-D."/>
            <person name="Li C.-Y."/>
            <person name="Huang L."/>
            <person name="Wang Z.-W."/>
            <person name="Zhao X."/>
            <person name="Zhong W.-Y."/>
            <person name="Peng D.-H."/>
            <person name="Ahmad S."/>
            <person name="Lan S."/>
            <person name="Zhang J.-S."/>
            <person name="Tsai W.-C."/>
            <person name="Van De Peer Y."/>
            <person name="Liu Z.-J."/>
        </authorList>
    </citation>
    <scope>NUCLEOTIDE SEQUENCE</scope>
    <source>
        <strain evidence="5">CP</strain>
        <tissue evidence="5">Leaves</tissue>
    </source>
</reference>
<keyword evidence="2 3" id="KW-0808">Transferase</keyword>
<evidence type="ECO:0000256" key="3">
    <source>
        <dbReference type="RuleBase" id="RU361155"/>
    </source>
</evidence>
<proteinExistence type="inferred from homology"/>
<dbReference type="InterPro" id="IPR000863">
    <property type="entry name" value="Sulfotransferase_dom"/>
</dbReference>
<comment type="similarity">
    <text evidence="1 3">Belongs to the sulfotransferase 1 family.</text>
</comment>
<organism evidence="5 6">
    <name type="scientific">Acorus calamus</name>
    <name type="common">Sweet flag</name>
    <dbReference type="NCBI Taxonomy" id="4465"/>
    <lineage>
        <taxon>Eukaryota</taxon>
        <taxon>Viridiplantae</taxon>
        <taxon>Streptophyta</taxon>
        <taxon>Embryophyta</taxon>
        <taxon>Tracheophyta</taxon>
        <taxon>Spermatophyta</taxon>
        <taxon>Magnoliopsida</taxon>
        <taxon>Liliopsida</taxon>
        <taxon>Acoraceae</taxon>
        <taxon>Acorus</taxon>
    </lineage>
</organism>
<evidence type="ECO:0000256" key="1">
    <source>
        <dbReference type="ARBA" id="ARBA00005771"/>
    </source>
</evidence>
<dbReference type="Gene3D" id="3.40.50.300">
    <property type="entry name" value="P-loop containing nucleotide triphosphate hydrolases"/>
    <property type="match status" value="1"/>
</dbReference>
<accession>A0AAV9FLI0</accession>
<dbReference type="EMBL" id="JAUJYO010000001">
    <property type="protein sequence ID" value="KAK1325674.1"/>
    <property type="molecule type" value="Genomic_DNA"/>
</dbReference>
<dbReference type="AlphaFoldDB" id="A0AAV9FLI0"/>
<evidence type="ECO:0000313" key="6">
    <source>
        <dbReference type="Proteomes" id="UP001180020"/>
    </source>
</evidence>
<evidence type="ECO:0000259" key="4">
    <source>
        <dbReference type="Pfam" id="PF00685"/>
    </source>
</evidence>
<protein>
    <recommendedName>
        <fullName evidence="3">Sulfotransferase</fullName>
        <ecNumber evidence="3">2.8.2.-</ecNumber>
    </recommendedName>
</protein>